<dbReference type="RefSeq" id="WP_038244413.1">
    <property type="nucleotide sequence ID" value="NZ_CABIHR010000007.1"/>
</dbReference>
<dbReference type="CDD" id="cd06550">
    <property type="entry name" value="TM_ABC_iron-siderophores_like"/>
    <property type="match status" value="1"/>
</dbReference>
<evidence type="ECO:0000256" key="8">
    <source>
        <dbReference type="SAM" id="Phobius"/>
    </source>
</evidence>
<dbReference type="InterPro" id="IPR037294">
    <property type="entry name" value="ABC_BtuC-like"/>
</dbReference>
<keyword evidence="5 8" id="KW-0812">Transmembrane</keyword>
<keyword evidence="7 8" id="KW-0472">Membrane</keyword>
<dbReference type="SUPFAM" id="SSF81345">
    <property type="entry name" value="ABC transporter involved in vitamin B12 uptake, BtuC"/>
    <property type="match status" value="1"/>
</dbReference>
<evidence type="ECO:0000256" key="1">
    <source>
        <dbReference type="ARBA" id="ARBA00004651"/>
    </source>
</evidence>
<dbReference type="EMBL" id="LN681231">
    <property type="protein sequence ID" value="CEK26972.1"/>
    <property type="molecule type" value="Genomic_DNA"/>
</dbReference>
<dbReference type="GeneID" id="66878945"/>
<evidence type="ECO:0000256" key="7">
    <source>
        <dbReference type="ARBA" id="ARBA00023136"/>
    </source>
</evidence>
<feature type="transmembrane region" description="Helical" evidence="8">
    <location>
        <begin position="214"/>
        <end position="232"/>
    </location>
</feature>
<dbReference type="InterPro" id="IPR000522">
    <property type="entry name" value="ABC_transptr_permease_BtuC"/>
</dbReference>
<dbReference type="OrthoDB" id="9055647at2"/>
<organism evidence="9">
    <name type="scientific">Yersinia ruckeri</name>
    <dbReference type="NCBI Taxonomy" id="29486"/>
    <lineage>
        <taxon>Bacteria</taxon>
        <taxon>Pseudomonadati</taxon>
        <taxon>Pseudomonadota</taxon>
        <taxon>Gammaproteobacteria</taxon>
        <taxon>Enterobacterales</taxon>
        <taxon>Yersiniaceae</taxon>
        <taxon>Yersinia</taxon>
    </lineage>
</organism>
<reference evidence="9" key="1">
    <citation type="journal article" date="2015" name="Genome Announc.">
        <title>Complete Genome Sequence of Yersinia ruckeri Strain CSF007-82, Etiologic Agent of Red Mouth Disease in Salmonid Fish.</title>
        <authorList>
            <person name="Nelson M.C."/>
            <person name="LaPatra S.E."/>
            <person name="Welch T.J."/>
            <person name="Graf J."/>
        </authorList>
    </citation>
    <scope>NUCLEOTIDE SEQUENCE</scope>
    <source>
        <strain evidence="9">CSF007-82</strain>
    </source>
</reference>
<evidence type="ECO:0000256" key="5">
    <source>
        <dbReference type="ARBA" id="ARBA00022692"/>
    </source>
</evidence>
<feature type="transmembrane region" description="Helical" evidence="8">
    <location>
        <begin position="252"/>
        <end position="282"/>
    </location>
</feature>
<dbReference type="Proteomes" id="UP000255169">
    <property type="component" value="Unassembled WGS sequence"/>
</dbReference>
<evidence type="ECO:0000313" key="11">
    <source>
        <dbReference type="Proteomes" id="UP000255169"/>
    </source>
</evidence>
<feature type="transmembrane region" description="Helical" evidence="8">
    <location>
        <begin position="319"/>
        <end position="339"/>
    </location>
</feature>
<keyword evidence="11" id="KW-1185">Reference proteome</keyword>
<keyword evidence="6 8" id="KW-1133">Transmembrane helix</keyword>
<feature type="transmembrane region" description="Helical" evidence="8">
    <location>
        <begin position="78"/>
        <end position="99"/>
    </location>
</feature>
<dbReference type="EMBL" id="UHJG01000001">
    <property type="protein sequence ID" value="SUP99667.1"/>
    <property type="molecule type" value="Genomic_DNA"/>
</dbReference>
<dbReference type="PATRIC" id="fig|29486.44.peg.2774"/>
<dbReference type="KEGG" id="yrb:UGYR_15735"/>
<dbReference type="GO" id="GO:0033214">
    <property type="term" value="P:siderophore-iron import into cell"/>
    <property type="evidence" value="ECO:0007669"/>
    <property type="project" value="TreeGrafter"/>
</dbReference>
<dbReference type="PANTHER" id="PTHR30472">
    <property type="entry name" value="FERRIC ENTEROBACTIN TRANSPORT SYSTEM PERMEASE PROTEIN"/>
    <property type="match status" value="1"/>
</dbReference>
<evidence type="ECO:0000313" key="9">
    <source>
        <dbReference type="EMBL" id="CEK26972.1"/>
    </source>
</evidence>
<dbReference type="eggNOG" id="COG0609">
    <property type="taxonomic scope" value="Bacteria"/>
</dbReference>
<evidence type="ECO:0000256" key="6">
    <source>
        <dbReference type="ARBA" id="ARBA00022989"/>
    </source>
</evidence>
<evidence type="ECO:0000256" key="2">
    <source>
        <dbReference type="ARBA" id="ARBA00007935"/>
    </source>
</evidence>
<proteinExistence type="inferred from homology"/>
<name>A0A085U4F9_YERRU</name>
<feature type="transmembrane region" description="Helical" evidence="8">
    <location>
        <begin position="119"/>
        <end position="150"/>
    </location>
</feature>
<feature type="transmembrane region" description="Helical" evidence="8">
    <location>
        <begin position="12"/>
        <end position="31"/>
    </location>
</feature>
<feature type="transmembrane region" description="Helical" evidence="8">
    <location>
        <begin position="162"/>
        <end position="184"/>
    </location>
</feature>
<dbReference type="Gene3D" id="1.10.3470.10">
    <property type="entry name" value="ABC transporter involved in vitamin B12 uptake, BtuC"/>
    <property type="match status" value="1"/>
</dbReference>
<dbReference type="Pfam" id="PF01032">
    <property type="entry name" value="FecCD"/>
    <property type="match status" value="1"/>
</dbReference>
<evidence type="ECO:0000256" key="4">
    <source>
        <dbReference type="ARBA" id="ARBA00022475"/>
    </source>
</evidence>
<dbReference type="GO" id="GO:0022857">
    <property type="term" value="F:transmembrane transporter activity"/>
    <property type="evidence" value="ECO:0007669"/>
    <property type="project" value="InterPro"/>
</dbReference>
<gene>
    <name evidence="10" type="primary">hemU_2</name>
    <name evidence="9" type="ORF">CSF007_6075</name>
    <name evidence="10" type="ORF">NCTC10476_00904</name>
</gene>
<evidence type="ECO:0000256" key="3">
    <source>
        <dbReference type="ARBA" id="ARBA00022448"/>
    </source>
</evidence>
<keyword evidence="3" id="KW-0813">Transport</keyword>
<keyword evidence="4" id="KW-1003">Cell membrane</keyword>
<dbReference type="AlphaFoldDB" id="A0A085U4F9"/>
<protein>
    <submittedName>
        <fullName evidence="10">Hemin transport system permease HmuU</fullName>
    </submittedName>
    <submittedName>
        <fullName evidence="9">Vitamin B12 ABC transporter, permease component BtuC</fullName>
    </submittedName>
</protein>
<dbReference type="GO" id="GO:0005886">
    <property type="term" value="C:plasma membrane"/>
    <property type="evidence" value="ECO:0007669"/>
    <property type="project" value="UniProtKB-SubCell"/>
</dbReference>
<comment type="subcellular location">
    <subcellularLocation>
        <location evidence="1">Cell membrane</location>
        <topology evidence="1">Multi-pass membrane protein</topology>
    </subcellularLocation>
</comment>
<feature type="transmembrane region" description="Helical" evidence="8">
    <location>
        <begin position="294"/>
        <end position="313"/>
    </location>
</feature>
<reference evidence="10 11" key="2">
    <citation type="submission" date="2018-06" db="EMBL/GenBank/DDBJ databases">
        <authorList>
            <consortium name="Pathogen Informatics"/>
            <person name="Doyle S."/>
        </authorList>
    </citation>
    <scope>NUCLEOTIDE SEQUENCE [LARGE SCALE GENOMIC DNA]</scope>
    <source>
        <strain evidence="10 11">NCTC10476</strain>
    </source>
</reference>
<dbReference type="STRING" id="29486.UGYR_15735"/>
<dbReference type="FunFam" id="1.10.3470.10:FF:000001">
    <property type="entry name" value="Vitamin B12 ABC transporter permease BtuC"/>
    <property type="match status" value="1"/>
</dbReference>
<dbReference type="PANTHER" id="PTHR30472:SF70">
    <property type="entry name" value="MOLYBDATE IMPORT SYSTEM PERMEASE PROTEIN MOLB"/>
    <property type="match status" value="1"/>
</dbReference>
<accession>A0A085U4F9</accession>
<comment type="similarity">
    <text evidence="2">Belongs to the binding-protein-dependent transport system permease family. FecCD subfamily.</text>
</comment>
<sequence length="350" mass="36971">MSTGHSVYGGNKSFWLLSIFLLLMVMLLALCSGRYHLPIDKVLSILASSLFPQQWLTSLVPYSPIEQRVVEYIRLPRMLIALLTGAGLSVAGAALQGIFRNPLVGPQMVGVSSGAALGGALGIVLFSSLLVVSGLAFIGGIGAILLVYFLSRSGGSTSILMLILAGVVISAFFAALISLVTYFADPNNTLPAIVFWLMGSFATVTYTKLALATLPVFCGLLLLYALRFRINVLSLGDENAAALGVPVEKVRWLVLICVALITSATVAVAGTIGWVGLVVPHIARMLVGPDHRQLIPASALVGAIYMVTIDTLARTASSAEIPLGIITALIGAPVFIWLLRQTGQKGWSHD</sequence>
<evidence type="ECO:0000313" key="10">
    <source>
        <dbReference type="EMBL" id="SUP99667.1"/>
    </source>
</evidence>